<protein>
    <submittedName>
        <fullName evidence="2">Uncharacterized protein</fullName>
    </submittedName>
</protein>
<keyword evidence="1" id="KW-0812">Transmembrane</keyword>
<comment type="caution">
    <text evidence="2">The sequence shown here is derived from an EMBL/GenBank/DDBJ whole genome shotgun (WGS) entry which is preliminary data.</text>
</comment>
<proteinExistence type="predicted"/>
<sequence>MRDFFIKSFEMIVSALIVLLALGVLVGGLITMFSAQGGLLAGLGIWLFGAVYVLFVGGAMYLALGIYQNTRRTAEAVEAMAKRP</sequence>
<gene>
    <name evidence="2" type="ORF">JL811_11000</name>
</gene>
<feature type="transmembrane region" description="Helical" evidence="1">
    <location>
        <begin position="12"/>
        <end position="33"/>
    </location>
</feature>
<evidence type="ECO:0000313" key="2">
    <source>
        <dbReference type="EMBL" id="MBL4917748.1"/>
    </source>
</evidence>
<evidence type="ECO:0000313" key="3">
    <source>
        <dbReference type="Proteomes" id="UP000648908"/>
    </source>
</evidence>
<dbReference type="RefSeq" id="WP_202688675.1">
    <property type="nucleotide sequence ID" value="NZ_JAESVN010000004.1"/>
</dbReference>
<reference evidence="2" key="1">
    <citation type="submission" date="2021-01" db="EMBL/GenBank/DDBJ databases">
        <title>Tabrizicola alba sp. nov. a motile alkaliphilic bacterium isolated from a soda lake.</title>
        <authorList>
            <person name="Szuroczki S."/>
            <person name="Abbaszade G."/>
            <person name="Schumann P."/>
            <person name="Toth E."/>
        </authorList>
    </citation>
    <scope>NUCLEOTIDE SEQUENCE</scope>
    <source>
        <strain evidence="2">DMG-N-6</strain>
    </source>
</reference>
<feature type="transmembrane region" description="Helical" evidence="1">
    <location>
        <begin position="39"/>
        <end position="64"/>
    </location>
</feature>
<name>A0A8K0Y134_9RHOB</name>
<dbReference type="EMBL" id="JAESVN010000004">
    <property type="protein sequence ID" value="MBL4917748.1"/>
    <property type="molecule type" value="Genomic_DNA"/>
</dbReference>
<keyword evidence="1" id="KW-0472">Membrane</keyword>
<keyword evidence="3" id="KW-1185">Reference proteome</keyword>
<dbReference type="Proteomes" id="UP000648908">
    <property type="component" value="Unassembled WGS sequence"/>
</dbReference>
<organism evidence="2 3">
    <name type="scientific">Szabonella alba</name>
    <dbReference type="NCBI Taxonomy" id="2804194"/>
    <lineage>
        <taxon>Bacteria</taxon>
        <taxon>Pseudomonadati</taxon>
        <taxon>Pseudomonadota</taxon>
        <taxon>Alphaproteobacteria</taxon>
        <taxon>Rhodobacterales</taxon>
        <taxon>Paracoccaceae</taxon>
        <taxon>Szabonella</taxon>
    </lineage>
</organism>
<keyword evidence="1" id="KW-1133">Transmembrane helix</keyword>
<accession>A0A8K0Y134</accession>
<dbReference type="AlphaFoldDB" id="A0A8K0Y134"/>
<evidence type="ECO:0000256" key="1">
    <source>
        <dbReference type="SAM" id="Phobius"/>
    </source>
</evidence>